<dbReference type="EMBL" id="RJVG01000001">
    <property type="protein sequence ID" value="ROR31398.1"/>
    <property type="molecule type" value="Genomic_DNA"/>
</dbReference>
<proteinExistence type="predicted"/>
<keyword evidence="1" id="KW-0472">Membrane</keyword>
<dbReference type="OrthoDB" id="2062147at2"/>
<gene>
    <name evidence="2" type="ORF">EDD66_10114</name>
</gene>
<keyword evidence="1" id="KW-0812">Transmembrane</keyword>
<dbReference type="InterPro" id="IPR013783">
    <property type="entry name" value="Ig-like_fold"/>
</dbReference>
<dbReference type="Proteomes" id="UP000273083">
    <property type="component" value="Unassembled WGS sequence"/>
</dbReference>
<evidence type="ECO:0000313" key="2">
    <source>
        <dbReference type="EMBL" id="ROR31398.1"/>
    </source>
</evidence>
<evidence type="ECO:0000256" key="1">
    <source>
        <dbReference type="SAM" id="Phobius"/>
    </source>
</evidence>
<name>A0A3N1XYM7_9FIRM</name>
<dbReference type="AlphaFoldDB" id="A0A3N1XYM7"/>
<organism evidence="2 3">
    <name type="scientific">Mobilisporobacter senegalensis</name>
    <dbReference type="NCBI Taxonomy" id="1329262"/>
    <lineage>
        <taxon>Bacteria</taxon>
        <taxon>Bacillati</taxon>
        <taxon>Bacillota</taxon>
        <taxon>Clostridia</taxon>
        <taxon>Lachnospirales</taxon>
        <taxon>Lachnospiraceae</taxon>
        <taxon>Mobilisporobacter</taxon>
    </lineage>
</organism>
<accession>A0A3N1XYM7</accession>
<evidence type="ECO:0000313" key="3">
    <source>
        <dbReference type="Proteomes" id="UP000273083"/>
    </source>
</evidence>
<reference evidence="2 3" key="1">
    <citation type="submission" date="2018-11" db="EMBL/GenBank/DDBJ databases">
        <title>Genomic Encyclopedia of Type Strains, Phase IV (KMG-IV): sequencing the most valuable type-strain genomes for metagenomic binning, comparative biology and taxonomic classification.</title>
        <authorList>
            <person name="Goeker M."/>
        </authorList>
    </citation>
    <scope>NUCLEOTIDE SEQUENCE [LARGE SCALE GENOMIC DNA]</scope>
    <source>
        <strain evidence="2 3">DSM 26537</strain>
    </source>
</reference>
<keyword evidence="3" id="KW-1185">Reference proteome</keyword>
<dbReference type="Gene3D" id="2.60.40.10">
    <property type="entry name" value="Immunoglobulins"/>
    <property type="match status" value="1"/>
</dbReference>
<feature type="transmembrane region" description="Helical" evidence="1">
    <location>
        <begin position="666"/>
        <end position="687"/>
    </location>
</feature>
<comment type="caution">
    <text evidence="2">The sequence shown here is derived from an EMBL/GenBank/DDBJ whole genome shotgun (WGS) entry which is preliminary data.</text>
</comment>
<evidence type="ECO:0008006" key="4">
    <source>
        <dbReference type="Google" id="ProtNLM"/>
    </source>
</evidence>
<dbReference type="PANTHER" id="PTHR35902">
    <property type="entry name" value="S-LAYER DOMAIN-LIKE PROTEIN-RELATED"/>
    <property type="match status" value="1"/>
</dbReference>
<protein>
    <recommendedName>
        <fullName evidence="4">CARDB protein</fullName>
    </recommendedName>
</protein>
<keyword evidence="1" id="KW-1133">Transmembrane helix</keyword>
<sequence length="707" mass="77180">MKSVKKLLVLFVISILVVGNIPNPNVYIVNASSTDDDGNDIITPEIIPTQNIGATTIIPGETAHISIFVRLNTYIDDQTISIESADPHIEIISDITLTRPNSQPPVKLESNMETKLEFDVLVKDTTKKGNYNLTLKASGVDIHDKFHSEITMKQPIIIKVPSQKTQPELVVADLNMPENVKAGMEFNVDFTLTNTGGLMAKNTIVTIDGFAADGIIPAYSKSRFNKGDIKTSGSEAVSIPLKVSNDAVGGYKSLTIKITCKDSDENDYTFETPIYINIKGGSSLGDPNLLITDVIQSVSSPMAGGKVTISFNMENRSNSDLKEIKITPTNLTNANFSPIKSEPYKYISLLTSGSKKKVSLNLNVSKDIAEGLNELDISYTYKDDTGKAFGPVTAKLFVLNVQNADEGSTPKLIISDFKTSEENLKAGKSFDFSFDVLNTNSNVSARNIKVTLSSTDNVFSVTKGSNSFYIPIIKAGETKHNTMNLKVKADSVTKAYPLEIKFEYEYEGMPVPEDGTISTGVTVSEIINLQVMENARPVVSNIMMGYGEIPIVNTPTTLNFEFYNLGKSVLSNVTAKIDGTDFTASSAMLFIGNVEAGSGDVYEIEITPMIEGLAKGNLIISYEDSNGDTIEVPTPFESTVDPMPAFNPDESDPGMNPLPPETKKEIVNLPVFIIIQIVLFFIMIPIGRKVKLELYKKKLHKQEENSI</sequence>
<dbReference type="RefSeq" id="WP_123607507.1">
    <property type="nucleotide sequence ID" value="NZ_RJVG01000001.1"/>
</dbReference>